<reference evidence="1" key="1">
    <citation type="submission" date="2018-06" db="EMBL/GenBank/DDBJ databases">
        <authorList>
            <person name="Zhirakovskaya E."/>
        </authorList>
    </citation>
    <scope>NUCLEOTIDE SEQUENCE</scope>
</reference>
<dbReference type="AlphaFoldDB" id="A0A3B1BT17"/>
<sequence length="82" mass="8912">MELLLIAGHPLFRKALCRILWELAEGLHVHEAATVVETLDILDGSVVMDLVLYDWRLPDGGRSTRSGGHLPAVAVDAGGLRQ</sequence>
<proteinExistence type="predicted"/>
<name>A0A3B1BT17_9ZZZZ</name>
<gene>
    <name evidence="1" type="ORF">MNBD_GAMMA26-97</name>
</gene>
<dbReference type="InterPro" id="IPR011006">
    <property type="entry name" value="CheY-like_superfamily"/>
</dbReference>
<protein>
    <recommendedName>
        <fullName evidence="2">Response regulatory domain-containing protein</fullName>
    </recommendedName>
</protein>
<organism evidence="1">
    <name type="scientific">hydrothermal vent metagenome</name>
    <dbReference type="NCBI Taxonomy" id="652676"/>
    <lineage>
        <taxon>unclassified sequences</taxon>
        <taxon>metagenomes</taxon>
        <taxon>ecological metagenomes</taxon>
    </lineage>
</organism>
<dbReference type="SUPFAM" id="SSF52172">
    <property type="entry name" value="CheY-like"/>
    <property type="match status" value="1"/>
</dbReference>
<dbReference type="Gene3D" id="3.40.50.2300">
    <property type="match status" value="1"/>
</dbReference>
<accession>A0A3B1BT17</accession>
<evidence type="ECO:0008006" key="2">
    <source>
        <dbReference type="Google" id="ProtNLM"/>
    </source>
</evidence>
<dbReference type="EMBL" id="UOFX01000030">
    <property type="protein sequence ID" value="VAX07807.1"/>
    <property type="molecule type" value="Genomic_DNA"/>
</dbReference>
<evidence type="ECO:0000313" key="1">
    <source>
        <dbReference type="EMBL" id="VAX07807.1"/>
    </source>
</evidence>